<dbReference type="OrthoDB" id="5240528at2"/>
<evidence type="ECO:0000256" key="11">
    <source>
        <dbReference type="ARBA" id="ARBA00023268"/>
    </source>
</evidence>
<dbReference type="Gene3D" id="3.40.50.720">
    <property type="entry name" value="NAD(P)-binding Rossmann-like Domain"/>
    <property type="match status" value="1"/>
</dbReference>
<dbReference type="GO" id="GO:0070403">
    <property type="term" value="F:NAD+ binding"/>
    <property type="evidence" value="ECO:0007669"/>
    <property type="project" value="InterPro"/>
</dbReference>
<name>A0A255G8K8_9ACTN</name>
<evidence type="ECO:0000256" key="9">
    <source>
        <dbReference type="ARBA" id="ARBA00023098"/>
    </source>
</evidence>
<evidence type="ECO:0000256" key="1">
    <source>
        <dbReference type="ARBA" id="ARBA00005005"/>
    </source>
</evidence>
<keyword evidence="11" id="KW-0511">Multifunctional enzyme</keyword>
<dbReference type="Proteomes" id="UP000215896">
    <property type="component" value="Unassembled WGS sequence"/>
</dbReference>
<proteinExistence type="inferred from homology"/>
<evidence type="ECO:0000256" key="12">
    <source>
        <dbReference type="ARBA" id="ARBA00049556"/>
    </source>
</evidence>
<evidence type="ECO:0000256" key="7">
    <source>
        <dbReference type="ARBA" id="ARBA00023002"/>
    </source>
</evidence>
<dbReference type="UniPathway" id="UPA00659"/>
<dbReference type="InterPro" id="IPR001753">
    <property type="entry name" value="Enoyl-CoA_hydra/iso"/>
</dbReference>
<dbReference type="SUPFAM" id="SSF48179">
    <property type="entry name" value="6-phosphogluconate dehydrogenase C-terminal domain-like"/>
    <property type="match status" value="2"/>
</dbReference>
<keyword evidence="16" id="KW-1185">Reference proteome</keyword>
<keyword evidence="5" id="KW-0276">Fatty acid metabolism</keyword>
<keyword evidence="8" id="KW-0520">NAD</keyword>
<keyword evidence="9" id="KW-0443">Lipid metabolism</keyword>
<dbReference type="GO" id="GO:0004300">
    <property type="term" value="F:enoyl-CoA hydratase activity"/>
    <property type="evidence" value="ECO:0007669"/>
    <property type="project" value="TreeGrafter"/>
</dbReference>
<keyword evidence="10" id="KW-0456">Lyase</keyword>
<keyword evidence="7" id="KW-0560">Oxidoreductase</keyword>
<organism evidence="15 16">
    <name type="scientific">Enemella evansiae</name>
    <dbReference type="NCBI Taxonomy" id="2016499"/>
    <lineage>
        <taxon>Bacteria</taxon>
        <taxon>Bacillati</taxon>
        <taxon>Actinomycetota</taxon>
        <taxon>Actinomycetes</taxon>
        <taxon>Propionibacteriales</taxon>
        <taxon>Propionibacteriaceae</taxon>
        <taxon>Enemella</taxon>
    </lineage>
</organism>
<dbReference type="InterPro" id="IPR029045">
    <property type="entry name" value="ClpP/crotonase-like_dom_sf"/>
</dbReference>
<evidence type="ECO:0000256" key="10">
    <source>
        <dbReference type="ARBA" id="ARBA00023239"/>
    </source>
</evidence>
<dbReference type="FunFam" id="3.40.50.720:FF:000009">
    <property type="entry name" value="Fatty oxidation complex, alpha subunit"/>
    <property type="match status" value="1"/>
</dbReference>
<evidence type="ECO:0000256" key="3">
    <source>
        <dbReference type="ARBA" id="ARBA00007005"/>
    </source>
</evidence>
<evidence type="ECO:0000256" key="6">
    <source>
        <dbReference type="ARBA" id="ARBA00022963"/>
    </source>
</evidence>
<feature type="domain" description="3-hydroxyacyl-CoA dehydrogenase NAD binding" evidence="14">
    <location>
        <begin position="339"/>
        <end position="518"/>
    </location>
</feature>
<dbReference type="InterPro" id="IPR008927">
    <property type="entry name" value="6-PGluconate_DH-like_C_sf"/>
</dbReference>
<evidence type="ECO:0000256" key="4">
    <source>
        <dbReference type="ARBA" id="ARBA00009463"/>
    </source>
</evidence>
<dbReference type="Gene3D" id="3.90.226.10">
    <property type="entry name" value="2-enoyl-CoA Hydratase, Chain A, domain 1"/>
    <property type="match status" value="1"/>
</dbReference>
<sequence length="709" mass="75878">MYDDFDAILERTAKVTEGEVITHSLARDIELPRGAGKAVLITLDNGLDHTRPSTLGPGTLRELSRVLDEVQARDDVVAIAITGKPFITAAGADLSLISKITEHEQALDVARIGHGTFHKLANSKIPTFAFINGLALGGGLEIVLSCQYRTVNSTAAGIAFPEVFLGILPGWGGTWLAPNLVGIETAVKLVIENSMNQNKMLGGQQAFQLGLADAVFDGADYLARSIDWMAGVVTGEVTLDRPEIDRSEEAWAAAIKAGKKYADSKVSGAAPAPYRALDCLAAARTATREEAYLLEDQGLADLVMTDEHRASLYAFDLVNKRAKRPAGAPDKELARKVTKVGIVGAGLMASQLALLFGRRLGVPVVMSDLDQARVDKGVGYVHAEIDKLLTKKRISPDKANGLKALVTGTTDQTDFADCDFVIEAVFEEMGVKQQVFGALEQHVRPDCILATNTSSLSVSEMASGLQHPERVVGFHFFNPVAVLPLLEIIRGEQTDEATLATAFVVAKGLRKNAVLVKDAPAFVANRILLRLMSEVFACVDEGTPLEVADTALAPMGLPMTPFTLLQLVGPAVALHVNETLNDAFGDERFPVSKSLQQIVEQKLPGVYDRDEKGRPFVTDAGRAALVQGDAPSTPEQVLDRCEKALATEIGLMLDEQVVAAPMDIDLCLILGAGWPFHDGGITPYLDRRGASEAVRGKRFLPPGVASLPA</sequence>
<dbReference type="Gene3D" id="1.10.1040.50">
    <property type="match status" value="1"/>
</dbReference>
<dbReference type="Pfam" id="PF02737">
    <property type="entry name" value="3HCDH_N"/>
    <property type="match status" value="1"/>
</dbReference>
<evidence type="ECO:0000259" key="13">
    <source>
        <dbReference type="Pfam" id="PF00725"/>
    </source>
</evidence>
<dbReference type="GO" id="GO:0016509">
    <property type="term" value="F:long-chain (3S)-3-hydroxyacyl-CoA dehydrogenase (NAD+) activity"/>
    <property type="evidence" value="ECO:0007669"/>
    <property type="project" value="TreeGrafter"/>
</dbReference>
<accession>A0A255G8K8</accession>
<evidence type="ECO:0000256" key="8">
    <source>
        <dbReference type="ARBA" id="ARBA00023027"/>
    </source>
</evidence>
<dbReference type="AlphaFoldDB" id="A0A255G8K8"/>
<comment type="caution">
    <text evidence="15">The sequence shown here is derived from an EMBL/GenBank/DDBJ whole genome shotgun (WGS) entry which is preliminary data.</text>
</comment>
<protein>
    <submittedName>
        <fullName evidence="15">3-hydroxyacyl-CoA dehydrogenase</fullName>
    </submittedName>
</protein>
<gene>
    <name evidence="15" type="ORF">CGZ94_15770</name>
</gene>
<keyword evidence="6" id="KW-0442">Lipid degradation</keyword>
<comment type="pathway">
    <text evidence="1">Lipid metabolism; fatty acid beta-oxidation.</text>
</comment>
<comment type="similarity">
    <text evidence="3">In the central section; belongs to the 3-hydroxyacyl-CoA dehydrogenase family.</text>
</comment>
<evidence type="ECO:0000259" key="14">
    <source>
        <dbReference type="Pfam" id="PF02737"/>
    </source>
</evidence>
<dbReference type="GO" id="GO:0006635">
    <property type="term" value="P:fatty acid beta-oxidation"/>
    <property type="evidence" value="ECO:0007669"/>
    <property type="project" value="UniProtKB-UniPathway"/>
</dbReference>
<dbReference type="Pfam" id="PF00725">
    <property type="entry name" value="3HCDH"/>
    <property type="match status" value="1"/>
</dbReference>
<dbReference type="CDD" id="cd06558">
    <property type="entry name" value="crotonase-like"/>
    <property type="match status" value="1"/>
</dbReference>
<dbReference type="PANTHER" id="PTHR43612">
    <property type="entry name" value="TRIFUNCTIONAL ENZYME SUBUNIT ALPHA"/>
    <property type="match status" value="1"/>
</dbReference>
<dbReference type="InterPro" id="IPR036291">
    <property type="entry name" value="NAD(P)-bd_dom_sf"/>
</dbReference>
<dbReference type="EMBL" id="NMVO01000016">
    <property type="protein sequence ID" value="OYO10746.1"/>
    <property type="molecule type" value="Genomic_DNA"/>
</dbReference>
<evidence type="ECO:0000256" key="2">
    <source>
        <dbReference type="ARBA" id="ARBA00005086"/>
    </source>
</evidence>
<evidence type="ECO:0000256" key="5">
    <source>
        <dbReference type="ARBA" id="ARBA00022832"/>
    </source>
</evidence>
<dbReference type="InterPro" id="IPR006108">
    <property type="entry name" value="3HC_DH_C"/>
</dbReference>
<evidence type="ECO:0000313" key="16">
    <source>
        <dbReference type="Proteomes" id="UP000215896"/>
    </source>
</evidence>
<dbReference type="PANTHER" id="PTHR43612:SF3">
    <property type="entry name" value="TRIFUNCTIONAL ENZYME SUBUNIT ALPHA, MITOCHONDRIAL"/>
    <property type="match status" value="1"/>
</dbReference>
<dbReference type="SUPFAM" id="SSF51735">
    <property type="entry name" value="NAD(P)-binding Rossmann-fold domains"/>
    <property type="match status" value="1"/>
</dbReference>
<dbReference type="Pfam" id="PF00378">
    <property type="entry name" value="ECH_1"/>
    <property type="match status" value="1"/>
</dbReference>
<dbReference type="SUPFAM" id="SSF52096">
    <property type="entry name" value="ClpP/crotonase"/>
    <property type="match status" value="1"/>
</dbReference>
<dbReference type="InterPro" id="IPR050136">
    <property type="entry name" value="FA_oxidation_alpha_subunit"/>
</dbReference>
<comment type="similarity">
    <text evidence="4">Belongs to the 3-hydroxyacyl-CoA dehydrogenase family.</text>
</comment>
<comment type="pathway">
    <text evidence="2">Lipid metabolism; butanoate metabolism.</text>
</comment>
<reference evidence="15 16" key="1">
    <citation type="submission" date="2017-07" db="EMBL/GenBank/DDBJ databases">
        <title>Draft whole genome sequences of clinical Proprionibacteriaceae strains.</title>
        <authorList>
            <person name="Bernier A.-M."/>
            <person name="Bernard K."/>
            <person name="Domingo M.-C."/>
        </authorList>
    </citation>
    <scope>NUCLEOTIDE SEQUENCE [LARGE SCALE GENOMIC DNA]</scope>
    <source>
        <strain evidence="15 16">NML 030167</strain>
    </source>
</reference>
<dbReference type="InterPro" id="IPR006176">
    <property type="entry name" value="3-OHacyl-CoA_DH_NAD-bd"/>
</dbReference>
<evidence type="ECO:0000313" key="15">
    <source>
        <dbReference type="EMBL" id="OYO10746.1"/>
    </source>
</evidence>
<comment type="catalytic activity">
    <reaction evidence="12">
        <text>a (3S)-3-hydroxyacyl-CoA + NAD(+) = a 3-oxoacyl-CoA + NADH + H(+)</text>
        <dbReference type="Rhea" id="RHEA:22432"/>
        <dbReference type="ChEBI" id="CHEBI:15378"/>
        <dbReference type="ChEBI" id="CHEBI:57318"/>
        <dbReference type="ChEBI" id="CHEBI:57540"/>
        <dbReference type="ChEBI" id="CHEBI:57945"/>
        <dbReference type="ChEBI" id="CHEBI:90726"/>
        <dbReference type="EC" id="1.1.1.35"/>
    </reaction>
</comment>
<feature type="domain" description="3-hydroxyacyl-CoA dehydrogenase C-terminal" evidence="13">
    <location>
        <begin position="522"/>
        <end position="605"/>
    </location>
</feature>